<dbReference type="InterPro" id="IPR050366">
    <property type="entry name" value="BP-dependent_transpt_permease"/>
</dbReference>
<dbReference type="InterPro" id="IPR035906">
    <property type="entry name" value="MetI-like_sf"/>
</dbReference>
<feature type="transmembrane region" description="Helical" evidence="7">
    <location>
        <begin position="103"/>
        <end position="127"/>
    </location>
</feature>
<evidence type="ECO:0000313" key="9">
    <source>
        <dbReference type="EMBL" id="MFD1717306.1"/>
    </source>
</evidence>
<keyword evidence="3" id="KW-1003">Cell membrane</keyword>
<protein>
    <submittedName>
        <fullName evidence="9">ABC transporter permease</fullName>
    </submittedName>
</protein>
<evidence type="ECO:0000256" key="7">
    <source>
        <dbReference type="RuleBase" id="RU363032"/>
    </source>
</evidence>
<dbReference type="CDD" id="cd06261">
    <property type="entry name" value="TM_PBP2"/>
    <property type="match status" value="1"/>
</dbReference>
<feature type="domain" description="ABC transmembrane type-1" evidence="8">
    <location>
        <begin position="99"/>
        <end position="288"/>
    </location>
</feature>
<dbReference type="RefSeq" id="WP_388003277.1">
    <property type="nucleotide sequence ID" value="NZ_JBHUEE010000002.1"/>
</dbReference>
<feature type="transmembrane region" description="Helical" evidence="7">
    <location>
        <begin position="223"/>
        <end position="245"/>
    </location>
</feature>
<dbReference type="InterPro" id="IPR000515">
    <property type="entry name" value="MetI-like"/>
</dbReference>
<proteinExistence type="inferred from homology"/>
<feature type="transmembrane region" description="Helical" evidence="7">
    <location>
        <begin position="164"/>
        <end position="181"/>
    </location>
</feature>
<dbReference type="PANTHER" id="PTHR43386">
    <property type="entry name" value="OLIGOPEPTIDE TRANSPORT SYSTEM PERMEASE PROTEIN APPC"/>
    <property type="match status" value="1"/>
</dbReference>
<evidence type="ECO:0000256" key="6">
    <source>
        <dbReference type="ARBA" id="ARBA00023136"/>
    </source>
</evidence>
<keyword evidence="6 7" id="KW-0472">Membrane</keyword>
<dbReference type="PANTHER" id="PTHR43386:SF25">
    <property type="entry name" value="PEPTIDE ABC TRANSPORTER PERMEASE PROTEIN"/>
    <property type="match status" value="1"/>
</dbReference>
<organism evidence="9 10">
    <name type="scientific">Georgenia deserti</name>
    <dbReference type="NCBI Taxonomy" id="2093781"/>
    <lineage>
        <taxon>Bacteria</taxon>
        <taxon>Bacillati</taxon>
        <taxon>Actinomycetota</taxon>
        <taxon>Actinomycetes</taxon>
        <taxon>Micrococcales</taxon>
        <taxon>Bogoriellaceae</taxon>
        <taxon>Georgenia</taxon>
    </lineage>
</organism>
<comment type="caution">
    <text evidence="9">The sequence shown here is derived from an EMBL/GenBank/DDBJ whole genome shotgun (WGS) entry which is preliminary data.</text>
</comment>
<evidence type="ECO:0000256" key="4">
    <source>
        <dbReference type="ARBA" id="ARBA00022692"/>
    </source>
</evidence>
<keyword evidence="10" id="KW-1185">Reference proteome</keyword>
<comment type="similarity">
    <text evidence="7">Belongs to the binding-protein-dependent transport system permease family.</text>
</comment>
<evidence type="ECO:0000259" key="8">
    <source>
        <dbReference type="PROSITE" id="PS50928"/>
    </source>
</evidence>
<dbReference type="Pfam" id="PF00528">
    <property type="entry name" value="BPD_transp_1"/>
    <property type="match status" value="1"/>
</dbReference>
<feature type="transmembrane region" description="Helical" evidence="7">
    <location>
        <begin position="139"/>
        <end position="158"/>
    </location>
</feature>
<comment type="subcellular location">
    <subcellularLocation>
        <location evidence="1 7">Cell membrane</location>
        <topology evidence="1 7">Multi-pass membrane protein</topology>
    </subcellularLocation>
</comment>
<sequence length="298" mass="31194">MAVTDASAATALAATETEPAETERGIRWARIRRRLLLWVPGGFVLLLFATCFLGPVVLPLPSPVGGDVLSSALPPGSPGHPLGTDINGNDVLSRLLHGGRASLIVGVSVNLIGLLVGGSIGAISAYLGGRPDTLIMRILDVFIAFPSLVLTIAIAQVLGPSLPNTILALTAFSIPAVARVSRSATFRVVNMPFVQAAELSGSPTWRILLRHIAPNIVPQMMNFAMLGMGMIIVTEGALSFLGLGIPPPAPSWGNMIFDGQQSLSAAPLMVLWPSLALLVTVLSFNLLGENARDEMSGR</sequence>
<keyword evidence="4 7" id="KW-0812">Transmembrane</keyword>
<evidence type="ECO:0000256" key="2">
    <source>
        <dbReference type="ARBA" id="ARBA00022448"/>
    </source>
</evidence>
<evidence type="ECO:0000256" key="1">
    <source>
        <dbReference type="ARBA" id="ARBA00004651"/>
    </source>
</evidence>
<accession>A0ABW4L1A3</accession>
<name>A0ABW4L1A3_9MICO</name>
<keyword evidence="2 7" id="KW-0813">Transport</keyword>
<feature type="transmembrane region" description="Helical" evidence="7">
    <location>
        <begin position="35"/>
        <end position="58"/>
    </location>
</feature>
<keyword evidence="5 7" id="KW-1133">Transmembrane helix</keyword>
<gene>
    <name evidence="9" type="ORF">ACFSE6_05645</name>
</gene>
<evidence type="ECO:0000256" key="5">
    <source>
        <dbReference type="ARBA" id="ARBA00022989"/>
    </source>
</evidence>
<evidence type="ECO:0000256" key="3">
    <source>
        <dbReference type="ARBA" id="ARBA00022475"/>
    </source>
</evidence>
<dbReference type="PROSITE" id="PS50928">
    <property type="entry name" value="ABC_TM1"/>
    <property type="match status" value="1"/>
</dbReference>
<reference evidence="10" key="1">
    <citation type="journal article" date="2019" name="Int. J. Syst. Evol. Microbiol.">
        <title>The Global Catalogue of Microorganisms (GCM) 10K type strain sequencing project: providing services to taxonomists for standard genome sequencing and annotation.</title>
        <authorList>
            <consortium name="The Broad Institute Genomics Platform"/>
            <consortium name="The Broad Institute Genome Sequencing Center for Infectious Disease"/>
            <person name="Wu L."/>
            <person name="Ma J."/>
        </authorList>
    </citation>
    <scope>NUCLEOTIDE SEQUENCE [LARGE SCALE GENOMIC DNA]</scope>
    <source>
        <strain evidence="10">JCM 17130</strain>
    </source>
</reference>
<dbReference type="Gene3D" id="1.10.3720.10">
    <property type="entry name" value="MetI-like"/>
    <property type="match status" value="1"/>
</dbReference>
<feature type="transmembrane region" description="Helical" evidence="7">
    <location>
        <begin position="265"/>
        <end position="288"/>
    </location>
</feature>
<evidence type="ECO:0000313" key="10">
    <source>
        <dbReference type="Proteomes" id="UP001597277"/>
    </source>
</evidence>
<dbReference type="SUPFAM" id="SSF161098">
    <property type="entry name" value="MetI-like"/>
    <property type="match status" value="1"/>
</dbReference>
<dbReference type="Proteomes" id="UP001597277">
    <property type="component" value="Unassembled WGS sequence"/>
</dbReference>
<dbReference type="EMBL" id="JBHUEE010000002">
    <property type="protein sequence ID" value="MFD1717306.1"/>
    <property type="molecule type" value="Genomic_DNA"/>
</dbReference>